<accession>A0A6J5SY82</accession>
<organism evidence="1">
    <name type="scientific">uncultured Caudovirales phage</name>
    <dbReference type="NCBI Taxonomy" id="2100421"/>
    <lineage>
        <taxon>Viruses</taxon>
        <taxon>Duplodnaviria</taxon>
        <taxon>Heunggongvirae</taxon>
        <taxon>Uroviricota</taxon>
        <taxon>Caudoviricetes</taxon>
        <taxon>Peduoviridae</taxon>
        <taxon>Maltschvirus</taxon>
        <taxon>Maltschvirus maltsch</taxon>
    </lineage>
</organism>
<name>A0A6J5SY82_9CAUD</name>
<sequence>MANTIQIKRSSVSAKVPTTGDLALGELAINTYDGKLYLKKDNGTASVVEVGAGGGGGITSLNALTGATQTFAVASTGTDFAISSTGTAHTFSIPDASATNRGLITTGAQTLTGTKTIQTSAAANKGLIVKGSASQTANVFEIQNSSAVVGLSVNSNQSAMSMIATTGSSASFRTEANYAWTQIGRAYLQFGSYTGGYVGSGDDGVQFTVRMGAALDAEAIRVDGKTAGSTLAPRVGIGEKTITAGAQLNVTTAEATRKGLIVKGAASQTANLLELQNSAGTAVAQFTNAGAVTFASTVTAAAGTSYIRALYFGANGAGLQILHGSSTVNGVALGRDTTVGESGLSLGSYMAAGTNQMRLGWGGGATGYSFTGLSSGAVGLGTTSPGGQFHVVAKSDMKGLIVQGAASQTANLLELQNSAATALLTVNSTGSLAAASATTRAHAPTLGQVQDGTAIWGGTSGGTANAQTLTLSPAITAYVAGQTFRFVAGFTNTDNVTLNINNVGVKALLSSSTGVNLVPGQISINLIVDVVYDGTQFQMINPAGAWNTFSPVIDQSGTITYTNNYSKYVMIGKTVNFQCSLVATSAGGAAVALTVSLPVAANGTSVLKNSGGASFYDASAGIMYVFQTNTGSAVVAFVSDTSAGNNFGAVPAITVGVGDYINLAITYEAA</sequence>
<gene>
    <name evidence="1" type="ORF">UFOVP1625_33</name>
</gene>
<evidence type="ECO:0000313" key="1">
    <source>
        <dbReference type="EMBL" id="CAB4220463.1"/>
    </source>
</evidence>
<protein>
    <submittedName>
        <fullName evidence="1">Uncharacterized protein</fullName>
    </submittedName>
</protein>
<dbReference type="EMBL" id="LR797490">
    <property type="protein sequence ID" value="CAB4220463.1"/>
    <property type="molecule type" value="Genomic_DNA"/>
</dbReference>
<reference evidence="1" key="1">
    <citation type="submission" date="2020-05" db="EMBL/GenBank/DDBJ databases">
        <authorList>
            <person name="Chiriac C."/>
            <person name="Salcher M."/>
            <person name="Ghai R."/>
            <person name="Kavagutti S V."/>
        </authorList>
    </citation>
    <scope>NUCLEOTIDE SEQUENCE</scope>
</reference>
<proteinExistence type="predicted"/>